<dbReference type="EMBL" id="JAVRBG010000011">
    <property type="protein sequence ID" value="MDT0295257.1"/>
    <property type="molecule type" value="Genomic_DNA"/>
</dbReference>
<feature type="binding site" evidence="9">
    <location>
        <position position="52"/>
    </location>
    <ligand>
        <name>Mg(2+)</name>
        <dbReference type="ChEBI" id="CHEBI:18420"/>
    </ligand>
</feature>
<dbReference type="InterPro" id="IPR039074">
    <property type="entry name" value="GGGP/HepGP_synthase_I"/>
</dbReference>
<dbReference type="NCBIfam" id="NF003198">
    <property type="entry name" value="PRK04169.1-2"/>
    <property type="match status" value="1"/>
</dbReference>
<comment type="caution">
    <text evidence="10">The sequence shown here is derived from an EMBL/GenBank/DDBJ whole genome shotgun (WGS) entry which is preliminary data.</text>
</comment>
<evidence type="ECO:0000256" key="2">
    <source>
        <dbReference type="ARBA" id="ARBA00022679"/>
    </source>
</evidence>
<keyword evidence="7 9" id="KW-1208">Phospholipid metabolism</keyword>
<evidence type="ECO:0000256" key="9">
    <source>
        <dbReference type="HAMAP-Rule" id="MF_00112"/>
    </source>
</evidence>
<evidence type="ECO:0000256" key="1">
    <source>
        <dbReference type="ARBA" id="ARBA00022516"/>
    </source>
</evidence>
<dbReference type="PANTHER" id="PTHR40029">
    <property type="match status" value="1"/>
</dbReference>
<evidence type="ECO:0000313" key="10">
    <source>
        <dbReference type="EMBL" id="MDT0295257.1"/>
    </source>
</evidence>
<dbReference type="InterPro" id="IPR008205">
    <property type="entry name" value="GGGP_HepGP_synthase"/>
</dbReference>
<dbReference type="Gene3D" id="3.20.20.390">
    <property type="entry name" value="FMN-linked oxidoreductases"/>
    <property type="match status" value="1"/>
</dbReference>
<feature type="binding site" evidence="9">
    <location>
        <begin position="172"/>
        <end position="178"/>
    </location>
    <ligand>
        <name>sn-glycerol 1-phosphate</name>
        <dbReference type="ChEBI" id="CHEBI:57685"/>
    </ligand>
</feature>
<organism evidence="10 11">
    <name type="scientific">Mesonia ostreae</name>
    <dbReference type="NCBI Taxonomy" id="861110"/>
    <lineage>
        <taxon>Bacteria</taxon>
        <taxon>Pseudomonadati</taxon>
        <taxon>Bacteroidota</taxon>
        <taxon>Flavobacteriia</taxon>
        <taxon>Flavobacteriales</taxon>
        <taxon>Flavobacteriaceae</taxon>
        <taxon>Mesonia</taxon>
    </lineage>
</organism>
<evidence type="ECO:0000256" key="5">
    <source>
        <dbReference type="ARBA" id="ARBA00023098"/>
    </source>
</evidence>
<dbReference type="PANTHER" id="PTHR40029:SF2">
    <property type="entry name" value="HEPTAPRENYLGLYCERYL PHOSPHATE SYNTHASE"/>
    <property type="match status" value="1"/>
</dbReference>
<feature type="binding site" evidence="9">
    <location>
        <begin position="225"/>
        <end position="226"/>
    </location>
    <ligand>
        <name>sn-glycerol 1-phosphate</name>
        <dbReference type="ChEBI" id="CHEBI:57685"/>
    </ligand>
</feature>
<accession>A0ABU2KKQ3</accession>
<keyword evidence="5 9" id="KW-0443">Lipid metabolism</keyword>
<evidence type="ECO:0000256" key="8">
    <source>
        <dbReference type="ARBA" id="ARBA00047288"/>
    </source>
</evidence>
<keyword evidence="11" id="KW-1185">Reference proteome</keyword>
<comment type="caution">
    <text evidence="9">Lacks conserved residue(s) required for the propagation of feature annotation.</text>
</comment>
<feature type="binding site" evidence="9">
    <location>
        <begin position="203"/>
        <end position="204"/>
    </location>
    <ligand>
        <name>sn-glycerol 1-phosphate</name>
        <dbReference type="ChEBI" id="CHEBI:57685"/>
    </ligand>
</feature>
<comment type="catalytic activity">
    <reaction evidence="8 9">
        <text>sn-glycerol 1-phosphate + (2E,6E,10E)-geranylgeranyl diphosphate = sn-3-O-(geranylgeranyl)glycerol 1-phosphate + diphosphate</text>
        <dbReference type="Rhea" id="RHEA:23404"/>
        <dbReference type="ChEBI" id="CHEBI:33019"/>
        <dbReference type="ChEBI" id="CHEBI:57677"/>
        <dbReference type="ChEBI" id="CHEBI:57685"/>
        <dbReference type="ChEBI" id="CHEBI:58756"/>
        <dbReference type="EC" id="2.5.1.41"/>
    </reaction>
</comment>
<dbReference type="NCBIfam" id="TIGR01768">
    <property type="entry name" value="GGGP-family"/>
    <property type="match status" value="1"/>
</dbReference>
<dbReference type="EC" id="2.5.1.41" evidence="9"/>
<keyword evidence="3 9" id="KW-0479">Metal-binding</keyword>
<comment type="cofactor">
    <cofactor evidence="9">
        <name>Mg(2+)</name>
        <dbReference type="ChEBI" id="CHEBI:18420"/>
    </cofactor>
</comment>
<dbReference type="InterPro" id="IPR038597">
    <property type="entry name" value="GGGP/HepGP_synthase_sf"/>
</dbReference>
<dbReference type="RefSeq" id="WP_311402200.1">
    <property type="nucleotide sequence ID" value="NZ_JAVRBG010000011.1"/>
</dbReference>
<keyword evidence="4 9" id="KW-0460">Magnesium</keyword>
<dbReference type="HAMAP" id="MF_00112">
    <property type="entry name" value="GGGP_HepGP_synthase"/>
    <property type="match status" value="1"/>
</dbReference>
<keyword evidence="6 9" id="KW-0594">Phospholipid biosynthesis</keyword>
<keyword evidence="1 9" id="KW-0444">Lipid biosynthesis</keyword>
<evidence type="ECO:0000313" key="11">
    <source>
        <dbReference type="Proteomes" id="UP001182991"/>
    </source>
</evidence>
<evidence type="ECO:0000256" key="7">
    <source>
        <dbReference type="ARBA" id="ARBA00023264"/>
    </source>
</evidence>
<dbReference type="Pfam" id="PF01884">
    <property type="entry name" value="PcrB"/>
    <property type="match status" value="1"/>
</dbReference>
<comment type="function">
    <text evidence="9">Prenyltransferase that catalyzes the transfer of the geranylgeranyl moiety of geranylgeranyl diphosphate (GGPP) to the C3 hydroxyl of sn-glycerol-1-phosphate (G1P).</text>
</comment>
<dbReference type="NCBIfam" id="TIGR01769">
    <property type="entry name" value="GGGP"/>
    <property type="match status" value="1"/>
</dbReference>
<proteinExistence type="inferred from homology"/>
<gene>
    <name evidence="10" type="ORF">RLT85_11500</name>
</gene>
<reference evidence="11" key="1">
    <citation type="submission" date="2023-07" db="EMBL/GenBank/DDBJ databases">
        <title>Isolating and identifying novel microbial strains from the Mariana Trench.</title>
        <authorList>
            <person name="Fu H."/>
        </authorList>
    </citation>
    <scope>NUCLEOTIDE SEQUENCE [LARGE SCALE GENOMIC DNA]</scope>
    <source>
        <strain evidence="11">T-y2</strain>
    </source>
</reference>
<dbReference type="SUPFAM" id="SSF51395">
    <property type="entry name" value="FMN-linked oxidoreductases"/>
    <property type="match status" value="1"/>
</dbReference>
<name>A0ABU2KKQ3_9FLAO</name>
<dbReference type="InterPro" id="IPR010946">
    <property type="entry name" value="GGGP_synth"/>
</dbReference>
<feature type="binding site" evidence="9">
    <location>
        <position position="24"/>
    </location>
    <ligand>
        <name>Mg(2+)</name>
        <dbReference type="ChEBI" id="CHEBI:18420"/>
    </ligand>
</feature>
<evidence type="ECO:0000256" key="3">
    <source>
        <dbReference type="ARBA" id="ARBA00022723"/>
    </source>
</evidence>
<sequence length="250" mass="27373">MKMAPDQLYREIIGRERSFAILIDPDKVEKQEIILLLKDIPSFTTHLFVGGSTVKSGKCERVVKELKKHSSLPIILFPGDYSQVTPEADGILFLSLVSGENPEYLIGQQIKSAKAIIASKLEVISTAYVLIDGGKETAVQRVSETLPIPQLEVERIVSICLASQLAGKKIIYLEAGSGALISVHPNIIQAVKKEVNLPIIVGGGLRTEKEIEACYQAGANLVVVGTAFEEEFKQKSHENISRVNTYSNSR</sequence>
<keyword evidence="2 9" id="KW-0808">Transferase</keyword>
<dbReference type="Proteomes" id="UP001182991">
    <property type="component" value="Unassembled WGS sequence"/>
</dbReference>
<evidence type="ECO:0000256" key="6">
    <source>
        <dbReference type="ARBA" id="ARBA00023209"/>
    </source>
</evidence>
<comment type="similarity">
    <text evidence="9">Belongs to the GGGP/HepGP synthase family. Group II subfamily.</text>
</comment>
<evidence type="ECO:0000256" key="4">
    <source>
        <dbReference type="ARBA" id="ARBA00022842"/>
    </source>
</evidence>
<protein>
    <recommendedName>
        <fullName evidence="9">Geranylgeranylglyceryl phosphate synthase</fullName>
        <shortName evidence="9">GGGP synthase</shortName>
        <shortName evidence="9">GGGPS</shortName>
        <ecNumber evidence="9">2.5.1.41</ecNumber>
    </recommendedName>
    <alternativeName>
        <fullName evidence="9">(S)-3-O-geranylgeranylglyceryl phosphate synthase</fullName>
    </alternativeName>
    <alternativeName>
        <fullName evidence="9">Phosphoglycerol geranylgeranyltransferase</fullName>
    </alternativeName>
</protein>